<proteinExistence type="predicted"/>
<evidence type="ECO:0000313" key="1">
    <source>
        <dbReference type="EMBL" id="VDI57076.1"/>
    </source>
</evidence>
<sequence>MYSRQPGVGVDCDSLHSNISELTLESIGTDYEVVDFIPNENDGICDESDCVEDKCDDGGTHSSNKTDDEKDIDLTNTSNIFENLQIADDKF</sequence>
<gene>
    <name evidence="1" type="ORF">MGAL_10B040296</name>
</gene>
<dbReference type="EMBL" id="UYJE01007688">
    <property type="protein sequence ID" value="VDI57076.1"/>
    <property type="molecule type" value="Genomic_DNA"/>
</dbReference>
<comment type="caution">
    <text evidence="1">The sequence shown here is derived from an EMBL/GenBank/DDBJ whole genome shotgun (WGS) entry which is preliminary data.</text>
</comment>
<dbReference type="AlphaFoldDB" id="A0A8B6G0Q7"/>
<keyword evidence="2" id="KW-1185">Reference proteome</keyword>
<protein>
    <submittedName>
        <fullName evidence="1">Uncharacterized protein</fullName>
    </submittedName>
</protein>
<dbReference type="Proteomes" id="UP000596742">
    <property type="component" value="Unassembled WGS sequence"/>
</dbReference>
<reference evidence="1" key="1">
    <citation type="submission" date="2018-11" db="EMBL/GenBank/DDBJ databases">
        <authorList>
            <person name="Alioto T."/>
            <person name="Alioto T."/>
        </authorList>
    </citation>
    <scope>NUCLEOTIDE SEQUENCE</scope>
</reference>
<evidence type="ECO:0000313" key="2">
    <source>
        <dbReference type="Proteomes" id="UP000596742"/>
    </source>
</evidence>
<dbReference type="OrthoDB" id="446789at2759"/>
<accession>A0A8B6G0Q7</accession>
<organism evidence="1 2">
    <name type="scientific">Mytilus galloprovincialis</name>
    <name type="common">Mediterranean mussel</name>
    <dbReference type="NCBI Taxonomy" id="29158"/>
    <lineage>
        <taxon>Eukaryota</taxon>
        <taxon>Metazoa</taxon>
        <taxon>Spiralia</taxon>
        <taxon>Lophotrochozoa</taxon>
        <taxon>Mollusca</taxon>
        <taxon>Bivalvia</taxon>
        <taxon>Autobranchia</taxon>
        <taxon>Pteriomorphia</taxon>
        <taxon>Mytilida</taxon>
        <taxon>Mytiloidea</taxon>
        <taxon>Mytilidae</taxon>
        <taxon>Mytilinae</taxon>
        <taxon>Mytilus</taxon>
    </lineage>
</organism>
<name>A0A8B6G0Q7_MYTGA</name>